<dbReference type="GO" id="GO:0008854">
    <property type="term" value="F:exodeoxyribonuclease V activity"/>
    <property type="evidence" value="ECO:0007669"/>
    <property type="project" value="InterPro"/>
</dbReference>
<dbReference type="Pfam" id="PF04257">
    <property type="entry name" value="Exonuc_V_gamma"/>
    <property type="match status" value="1"/>
</dbReference>
<dbReference type="GO" id="GO:0003678">
    <property type="term" value="F:DNA helicase activity"/>
    <property type="evidence" value="ECO:0007669"/>
    <property type="project" value="UniProtKB-UniRule"/>
</dbReference>
<dbReference type="SUPFAM" id="SSF52540">
    <property type="entry name" value="P-loop containing nucleoside triphosphate hydrolases"/>
    <property type="match status" value="2"/>
</dbReference>
<dbReference type="InterPro" id="IPR041500">
    <property type="entry name" value="RecC_C"/>
</dbReference>
<dbReference type="AlphaFoldDB" id="C3X9A9"/>
<evidence type="ECO:0000256" key="7">
    <source>
        <dbReference type="ARBA" id="ARBA00022840"/>
    </source>
</evidence>
<dbReference type="GO" id="GO:0003677">
    <property type="term" value="F:DNA binding"/>
    <property type="evidence" value="ECO:0007669"/>
    <property type="project" value="UniProtKB-UniRule"/>
</dbReference>
<dbReference type="PANTHER" id="PTHR30591:SF1">
    <property type="entry name" value="RECBCD ENZYME SUBUNIT RECC"/>
    <property type="match status" value="1"/>
</dbReference>
<dbReference type="Pfam" id="PF17946">
    <property type="entry name" value="RecC_C"/>
    <property type="match status" value="1"/>
</dbReference>
<dbReference type="Gene3D" id="3.40.50.300">
    <property type="entry name" value="P-loop containing nucleotide triphosphate hydrolases"/>
    <property type="match status" value="2"/>
</dbReference>
<keyword evidence="2 10" id="KW-0547">Nucleotide-binding</keyword>
<evidence type="ECO:0000256" key="9">
    <source>
        <dbReference type="ARBA" id="ARBA00023204"/>
    </source>
</evidence>
<evidence type="ECO:0000256" key="8">
    <source>
        <dbReference type="ARBA" id="ARBA00023125"/>
    </source>
</evidence>
<dbReference type="STRING" id="847.BRW83_1401"/>
<dbReference type="SUPFAM" id="SSF52980">
    <property type="entry name" value="Restriction endonuclease-like"/>
    <property type="match status" value="1"/>
</dbReference>
<dbReference type="Proteomes" id="UP000005089">
    <property type="component" value="Unassembled WGS sequence"/>
</dbReference>
<organism evidence="13 14">
    <name type="scientific">Oxalobacter formigenes OXCC13</name>
    <dbReference type="NCBI Taxonomy" id="556269"/>
    <lineage>
        <taxon>Bacteria</taxon>
        <taxon>Pseudomonadati</taxon>
        <taxon>Pseudomonadota</taxon>
        <taxon>Betaproteobacteria</taxon>
        <taxon>Burkholderiales</taxon>
        <taxon>Oxalobacteraceae</taxon>
        <taxon>Oxalobacter</taxon>
    </lineage>
</organism>
<comment type="subunit">
    <text evidence="10">Heterotrimer of RecB, RecC and RecD. All subunits contribute to DNA-binding.</text>
</comment>
<evidence type="ECO:0000256" key="2">
    <source>
        <dbReference type="ARBA" id="ARBA00022741"/>
    </source>
</evidence>
<keyword evidence="5 10" id="KW-0347">Helicase</keyword>
<dbReference type="InterPro" id="IPR011335">
    <property type="entry name" value="Restrct_endonuc-II-like"/>
</dbReference>
<name>C3X9A9_OXAFO</name>
<dbReference type="GeneID" id="77135273"/>
<evidence type="ECO:0000256" key="1">
    <source>
        <dbReference type="ARBA" id="ARBA00022722"/>
    </source>
</evidence>
<dbReference type="InterPro" id="IPR027417">
    <property type="entry name" value="P-loop_NTPase"/>
</dbReference>
<gene>
    <name evidence="10 13" type="primary">recC</name>
    <name evidence="13" type="ORF">OFBG_00813</name>
</gene>
<dbReference type="EMBL" id="GG658170">
    <property type="protein sequence ID" value="EEO29785.1"/>
    <property type="molecule type" value="Genomic_DNA"/>
</dbReference>
<evidence type="ECO:0000256" key="10">
    <source>
        <dbReference type="HAMAP-Rule" id="MF_01486"/>
    </source>
</evidence>
<dbReference type="InterPro" id="IPR006697">
    <property type="entry name" value="RecC"/>
</dbReference>
<feature type="domain" description="RecC C-terminal" evidence="12">
    <location>
        <begin position="831"/>
        <end position="1055"/>
    </location>
</feature>
<comment type="function">
    <text evidence="10">A helicase/nuclease that prepares dsDNA breaks (DSB) for recombinational DNA repair. Binds to DSBs and unwinds DNA via a highly rapid and processive ATP-dependent bidirectional helicase activity. Unwinds dsDNA until it encounters a Chi (crossover hotspot instigator) sequence from the 3' direction. Cuts ssDNA a few nucleotides 3' to the Chi site. The properties and activities of the enzyme are changed at Chi. The Chi-altered holoenzyme produces a long 3'-ssDNA overhang and facilitates RecA-binding to the ssDNA for homologous DNA recombination and repair. Holoenzyme degrades any linearized DNA that is unable to undergo homologous recombination. In the holoenzyme this subunit recognizes the wild-type Chi sequence, and when added to isolated RecB increases its ATP-dependent helicase processivity.</text>
</comment>
<dbReference type="GO" id="GO:0005524">
    <property type="term" value="F:ATP binding"/>
    <property type="evidence" value="ECO:0007669"/>
    <property type="project" value="UniProtKB-UniRule"/>
</dbReference>
<dbReference type="GO" id="GO:0009338">
    <property type="term" value="C:exodeoxyribonuclease V complex"/>
    <property type="evidence" value="ECO:0007669"/>
    <property type="project" value="InterPro"/>
</dbReference>
<dbReference type="GO" id="GO:0000724">
    <property type="term" value="P:double-strand break repair via homologous recombination"/>
    <property type="evidence" value="ECO:0007669"/>
    <property type="project" value="UniProtKB-UniRule"/>
</dbReference>
<keyword evidence="9 10" id="KW-0234">DNA repair</keyword>
<proteinExistence type="inferred from homology"/>
<dbReference type="eggNOG" id="COG1330">
    <property type="taxonomic scope" value="Bacteria"/>
</dbReference>
<comment type="miscellaneous">
    <text evidence="10">In the RecBCD complex, RecB has a slow 3'-5' helicase, an exonuclease activity and loads RecA onto ssDNA, RecD has a fast 5'-3' helicase activity, while RecC stimulates the ATPase and processivity of the RecB helicase and contributes to recognition of the Chi site.</text>
</comment>
<feature type="compositionally biased region" description="Polar residues" evidence="11">
    <location>
        <begin position="791"/>
        <end position="802"/>
    </location>
</feature>
<dbReference type="HOGENOM" id="CLU_007513_0_0_4"/>
<evidence type="ECO:0000256" key="5">
    <source>
        <dbReference type="ARBA" id="ARBA00022806"/>
    </source>
</evidence>
<keyword evidence="3 10" id="KW-0227">DNA damage</keyword>
<evidence type="ECO:0000256" key="4">
    <source>
        <dbReference type="ARBA" id="ARBA00022801"/>
    </source>
</evidence>
<dbReference type="NCBIfam" id="TIGR01450">
    <property type="entry name" value="recC"/>
    <property type="match status" value="1"/>
</dbReference>
<accession>C3X9A9</accession>
<evidence type="ECO:0000256" key="11">
    <source>
        <dbReference type="SAM" id="MobiDB-lite"/>
    </source>
</evidence>
<dbReference type="InterPro" id="IPR013986">
    <property type="entry name" value="DExx_box_DNA_helicase_dom_sf"/>
</dbReference>
<dbReference type="PANTHER" id="PTHR30591">
    <property type="entry name" value="RECBCD ENZYME SUBUNIT RECC"/>
    <property type="match status" value="1"/>
</dbReference>
<keyword evidence="14" id="KW-1185">Reference proteome</keyword>
<dbReference type="HAMAP" id="MF_01486">
    <property type="entry name" value="RecC"/>
    <property type="match status" value="1"/>
</dbReference>
<evidence type="ECO:0000313" key="14">
    <source>
        <dbReference type="Proteomes" id="UP000005089"/>
    </source>
</evidence>
<dbReference type="Gene3D" id="3.40.50.10930">
    <property type="match status" value="1"/>
</dbReference>
<dbReference type="RefSeq" id="WP_005880532.1">
    <property type="nucleotide sequence ID" value="NZ_CP019430.1"/>
</dbReference>
<evidence type="ECO:0000313" key="13">
    <source>
        <dbReference type="EMBL" id="EEO29785.1"/>
    </source>
</evidence>
<evidence type="ECO:0000256" key="3">
    <source>
        <dbReference type="ARBA" id="ARBA00022763"/>
    </source>
</evidence>
<evidence type="ECO:0000259" key="12">
    <source>
        <dbReference type="Pfam" id="PF17946"/>
    </source>
</evidence>
<protein>
    <recommendedName>
        <fullName evidence="10">RecBCD enzyme subunit RecC</fullName>
    </recommendedName>
    <alternativeName>
        <fullName evidence="10">Exonuclease V subunit RecC</fullName>
        <shortName evidence="10">ExoV subunit RecC</shortName>
    </alternativeName>
    <alternativeName>
        <fullName evidence="10">Helicase/nuclease RecBCD subunit RecC</fullName>
    </alternativeName>
</protein>
<keyword evidence="7 10" id="KW-0067">ATP-binding</keyword>
<sequence>MLNLNLSNRFEDLLAALLKNLHSSPASVFEPERIIMPSAAVKRCLTMAIADTFGVCANVEFSFLAQWLWRQVGHLVPVQKTSPFSSTVLVWRILGLLEEPGFADPYPRLSAYLSSSDELMRYDLAARLASLMEQYVIYRPDWLSAWSRGERVDIVPADHKKFDTIESDQRWQSALWRRIAAETGTLEKQPVELFFEAISEDEKKAASLLDSRIHLFCEPSIAPQYIEMLEKLSRLIDIELYVLNPCREYWFDIVDSRRLAYLANRQKDLYHETGNTLLASWGKQTKASLESMHDRLDNIEREDDAFISNAELGVPETLLSHLQDAIFDLRELEPASLSHLGDDGSIRIHVAHSLTREIEILHDQLLQRFASDDPPTADRILVVTPDLDAAAPMIEAVFSSHNSHQARIPYTITGLSGNRINPVARALLDLLALASSRFSATDVIDLLMQPVIGKTFGFDGDLKTLRNWFADAGICWGLDGAHKAEFDLPEEDRHSFHDGMHRLFLAYALPDGEQMPLANRLPAGNPSGSQAVALGQLWQFIGGLRRLKRELSKPKTADGWMQTFSDVLDSFMTVSTELIESEREVRSCIGEWHAAMAEGSPELLAGFAIARHALERALEGAGQGSVPVGTVTFAPMDSLRNLPFDHIYAIGLDDGIFPADRYPDEFDLIGVAPRKSDKLPRESDRNVFLDLVLSARKSLTLSYSGKNIRDNSAKPPSILISELLKSLKPALAVSNDPADLAAAERMLVVVHPLAAFSADYFNGRGDPRLVSFRTDLCEALRIRQESQAKQQNDASLTVSSAMATDESDDDTTTDKSLPFFTGSLPKPEPVWQEVSLEQLVRFFSHPARYLLRQRLGIRFSSKEEELPCAEPFTIDRQNRRQLANRLLPLFLEGHNEESIRLAALAGNEFPPGQMGKNRMEQELMELAAFARAAQADLQADVLAPVTGSLDFIIDGEEWRLSGSLTELRQNGLVRLRYDNGSAWDYLAGWIEHLFLNALVPDGIAPHSVWYYKNESVRLHAYKEAKNRLFELVDIYRTGLMAPVHFFPRSSWEFVSSDDNMNRARGEWVHAQHANGGEHAERYTQLAMRGVDNPLDDDFIELSKRVFVPLYGHLNGEIS</sequence>
<feature type="region of interest" description="Disordered" evidence="11">
    <location>
        <begin position="791"/>
        <end position="816"/>
    </location>
</feature>
<keyword evidence="6 10" id="KW-0269">Exonuclease</keyword>
<dbReference type="PIRSF" id="PIRSF000980">
    <property type="entry name" value="RecC"/>
    <property type="match status" value="1"/>
</dbReference>
<reference evidence="13 14" key="1">
    <citation type="submission" date="2009-02" db="EMBL/GenBank/DDBJ databases">
        <title>The Genome Sequence of Oxalobacter formigenes OXCC13.</title>
        <authorList>
            <consortium name="The Broad Institute Genome Sequencing Platform"/>
            <person name="Ward D."/>
            <person name="Young S.K."/>
            <person name="Kodira C.D."/>
            <person name="Zeng Q."/>
            <person name="Koehrsen M."/>
            <person name="Alvarado L."/>
            <person name="Berlin A."/>
            <person name="Borenstein D."/>
            <person name="Chen Z."/>
            <person name="Engels R."/>
            <person name="Freedman E."/>
            <person name="Gellesch M."/>
            <person name="Goldberg J."/>
            <person name="Griggs A."/>
            <person name="Gujja S."/>
            <person name="Heiman D."/>
            <person name="Hepburn T."/>
            <person name="Howarth C."/>
            <person name="Jen D."/>
            <person name="Larson L."/>
            <person name="Lewis B."/>
            <person name="Mehta T."/>
            <person name="Park D."/>
            <person name="Pearson M."/>
            <person name="Roberts A."/>
            <person name="Saif S."/>
            <person name="Shea T."/>
            <person name="Shenoy N."/>
            <person name="Sisk P."/>
            <person name="Stolte C."/>
            <person name="Sykes S."/>
            <person name="Walk T."/>
            <person name="White J."/>
            <person name="Yandava C."/>
            <person name="Allison M.J."/>
            <person name="Lander E."/>
            <person name="Nusbaum C."/>
            <person name="Galagan J."/>
            <person name="Birren B."/>
        </authorList>
    </citation>
    <scope>NUCLEOTIDE SEQUENCE [LARGE SCALE GENOMIC DNA]</scope>
    <source>
        <strain evidence="13 14">OXCC13</strain>
    </source>
</reference>
<dbReference type="Gene3D" id="1.10.10.160">
    <property type="match status" value="1"/>
</dbReference>
<keyword evidence="8 10" id="KW-0238">DNA-binding</keyword>
<dbReference type="OrthoDB" id="9762834at2"/>
<evidence type="ECO:0000256" key="6">
    <source>
        <dbReference type="ARBA" id="ARBA00022839"/>
    </source>
</evidence>
<keyword evidence="1 10" id="KW-0540">Nuclease</keyword>
<keyword evidence="4 10" id="KW-0378">Hydrolase</keyword>
<comment type="similarity">
    <text evidence="10">Belongs to the RecC family.</text>
</comment>